<evidence type="ECO:0000256" key="1">
    <source>
        <dbReference type="SAM" id="MobiDB-lite"/>
    </source>
</evidence>
<organism evidence="2 3">
    <name type="scientific">Sodiomyces alkalinus (strain CBS 110278 / VKM F-3762 / F11)</name>
    <name type="common">Alkaliphilic filamentous fungus</name>
    <dbReference type="NCBI Taxonomy" id="1314773"/>
    <lineage>
        <taxon>Eukaryota</taxon>
        <taxon>Fungi</taxon>
        <taxon>Dikarya</taxon>
        <taxon>Ascomycota</taxon>
        <taxon>Pezizomycotina</taxon>
        <taxon>Sordariomycetes</taxon>
        <taxon>Hypocreomycetidae</taxon>
        <taxon>Glomerellales</taxon>
        <taxon>Plectosphaerellaceae</taxon>
        <taxon>Sodiomyces</taxon>
    </lineage>
</organism>
<keyword evidence="3" id="KW-1185">Reference proteome</keyword>
<dbReference type="GeneID" id="39575115"/>
<name>A0A3N2Q471_SODAK</name>
<dbReference type="EMBL" id="ML119052">
    <property type="protein sequence ID" value="ROT41553.1"/>
    <property type="molecule type" value="Genomic_DNA"/>
</dbReference>
<accession>A0A3N2Q471</accession>
<reference evidence="2 3" key="1">
    <citation type="journal article" date="2018" name="Mol. Ecol.">
        <title>The obligate alkalophilic soda-lake fungus Sodiomyces alkalinus has shifted to a protein diet.</title>
        <authorList>
            <person name="Grum-Grzhimaylo A.A."/>
            <person name="Falkoski D.L."/>
            <person name="van den Heuvel J."/>
            <person name="Valero-Jimenez C.A."/>
            <person name="Min B."/>
            <person name="Choi I.G."/>
            <person name="Lipzen A."/>
            <person name="Daum C.G."/>
            <person name="Aanen D.K."/>
            <person name="Tsang A."/>
            <person name="Henrissat B."/>
            <person name="Bilanenko E.N."/>
            <person name="de Vries R.P."/>
            <person name="van Kan J.A.L."/>
            <person name="Grigoriev I.V."/>
            <person name="Debets A.J.M."/>
        </authorList>
    </citation>
    <scope>NUCLEOTIDE SEQUENCE [LARGE SCALE GENOMIC DNA]</scope>
    <source>
        <strain evidence="2 3">F11</strain>
    </source>
</reference>
<dbReference type="Proteomes" id="UP000272025">
    <property type="component" value="Unassembled WGS sequence"/>
</dbReference>
<sequence length="179" mass="20066">MTSDTQSPRTSTSSRRRIPNHDTGFPEPFNGVSNTTLPHPEANISPDAVISQEDIIFSKKGRSSRSFRQKHKRTISHGRITQQMQAMYSDVVLEEDEDMLEPPMSPISTMDFEASLQSRRTSSNPPQTPPEISLRTGHMSRGKDGDSLLSHSAGETSPTSSERSYKRSLLRRLGLRRKV</sequence>
<protein>
    <submittedName>
        <fullName evidence="2">Uncharacterized protein</fullName>
    </submittedName>
</protein>
<gene>
    <name evidence="2" type="ORF">SODALDRAFT_122468</name>
</gene>
<dbReference type="STRING" id="1314773.A0A3N2Q471"/>
<dbReference type="OrthoDB" id="5209158at2759"/>
<feature type="region of interest" description="Disordered" evidence="1">
    <location>
        <begin position="60"/>
        <end position="81"/>
    </location>
</feature>
<feature type="compositionally biased region" description="Polar residues" evidence="1">
    <location>
        <begin position="115"/>
        <end position="125"/>
    </location>
</feature>
<feature type="region of interest" description="Disordered" evidence="1">
    <location>
        <begin position="95"/>
        <end position="179"/>
    </location>
</feature>
<evidence type="ECO:0000313" key="2">
    <source>
        <dbReference type="EMBL" id="ROT41553.1"/>
    </source>
</evidence>
<feature type="compositionally biased region" description="Basic residues" evidence="1">
    <location>
        <begin position="166"/>
        <end position="179"/>
    </location>
</feature>
<evidence type="ECO:0000313" key="3">
    <source>
        <dbReference type="Proteomes" id="UP000272025"/>
    </source>
</evidence>
<feature type="compositionally biased region" description="Basic residues" evidence="1">
    <location>
        <begin position="60"/>
        <end position="76"/>
    </location>
</feature>
<feature type="compositionally biased region" description="Low complexity" evidence="1">
    <location>
        <begin position="1"/>
        <end position="13"/>
    </location>
</feature>
<feature type="region of interest" description="Disordered" evidence="1">
    <location>
        <begin position="1"/>
        <end position="48"/>
    </location>
</feature>
<dbReference type="RefSeq" id="XP_028469359.1">
    <property type="nucleotide sequence ID" value="XM_028606637.1"/>
</dbReference>
<feature type="compositionally biased region" description="Polar residues" evidence="1">
    <location>
        <begin position="149"/>
        <end position="159"/>
    </location>
</feature>
<dbReference type="AlphaFoldDB" id="A0A3N2Q471"/>
<proteinExistence type="predicted"/>